<dbReference type="Gene3D" id="3.30.300.30">
    <property type="match status" value="1"/>
</dbReference>
<organism evidence="5 6">
    <name type="scientific">Chitinophaga filiformis</name>
    <name type="common">Myxococcus filiformis</name>
    <name type="synonym">Flexibacter filiformis</name>
    <dbReference type="NCBI Taxonomy" id="104663"/>
    <lineage>
        <taxon>Bacteria</taxon>
        <taxon>Pseudomonadati</taxon>
        <taxon>Bacteroidota</taxon>
        <taxon>Chitinophagia</taxon>
        <taxon>Chitinophagales</taxon>
        <taxon>Chitinophagaceae</taxon>
        <taxon>Chitinophaga</taxon>
    </lineage>
</organism>
<dbReference type="InterPro" id="IPR001242">
    <property type="entry name" value="Condensation_dom"/>
</dbReference>
<dbReference type="STRING" id="104663.SAMN04488121_110177"/>
<dbReference type="PROSITE" id="PS00012">
    <property type="entry name" value="PHOSPHOPANTETHEINE"/>
    <property type="match status" value="1"/>
</dbReference>
<dbReference type="InterPro" id="IPR023213">
    <property type="entry name" value="CAT-like_dom_sf"/>
</dbReference>
<feature type="domain" description="Carrier" evidence="4">
    <location>
        <begin position="963"/>
        <end position="1038"/>
    </location>
</feature>
<dbReference type="GO" id="GO:0005829">
    <property type="term" value="C:cytosol"/>
    <property type="evidence" value="ECO:0007669"/>
    <property type="project" value="TreeGrafter"/>
</dbReference>
<evidence type="ECO:0000256" key="1">
    <source>
        <dbReference type="ARBA" id="ARBA00001957"/>
    </source>
</evidence>
<dbReference type="SUPFAM" id="SSF56801">
    <property type="entry name" value="Acetyl-CoA synthetase-like"/>
    <property type="match status" value="1"/>
</dbReference>
<protein>
    <submittedName>
        <fullName evidence="5">Amino acid adenylation domain-containing protein</fullName>
    </submittedName>
</protein>
<dbReference type="EMBL" id="FNBN01000010">
    <property type="protein sequence ID" value="SDH29105.1"/>
    <property type="molecule type" value="Genomic_DNA"/>
</dbReference>
<dbReference type="Gene3D" id="2.30.38.10">
    <property type="entry name" value="Luciferase, Domain 3"/>
    <property type="match status" value="1"/>
</dbReference>
<dbReference type="GO" id="GO:0043041">
    <property type="term" value="P:amino acid activation for nonribosomal peptide biosynthetic process"/>
    <property type="evidence" value="ECO:0007669"/>
    <property type="project" value="TreeGrafter"/>
</dbReference>
<dbReference type="PANTHER" id="PTHR45527:SF1">
    <property type="entry name" value="FATTY ACID SYNTHASE"/>
    <property type="match status" value="1"/>
</dbReference>
<dbReference type="Pfam" id="PF00550">
    <property type="entry name" value="PP-binding"/>
    <property type="match status" value="1"/>
</dbReference>
<dbReference type="Gene3D" id="3.30.559.10">
    <property type="entry name" value="Chloramphenicol acetyltransferase-like domain"/>
    <property type="match status" value="2"/>
</dbReference>
<evidence type="ECO:0000256" key="2">
    <source>
        <dbReference type="ARBA" id="ARBA00022450"/>
    </source>
</evidence>
<dbReference type="InterPro" id="IPR009081">
    <property type="entry name" value="PP-bd_ACP"/>
</dbReference>
<dbReference type="InterPro" id="IPR045851">
    <property type="entry name" value="AMP-bd_C_sf"/>
</dbReference>
<gene>
    <name evidence="5" type="ORF">SAMN04488121_110177</name>
</gene>
<dbReference type="Pfam" id="PF00668">
    <property type="entry name" value="Condensation"/>
    <property type="match status" value="2"/>
</dbReference>
<proteinExistence type="predicted"/>
<evidence type="ECO:0000313" key="6">
    <source>
        <dbReference type="Proteomes" id="UP000199045"/>
    </source>
</evidence>
<dbReference type="FunFam" id="3.40.50.980:FF:000001">
    <property type="entry name" value="Non-ribosomal peptide synthetase"/>
    <property type="match status" value="1"/>
</dbReference>
<dbReference type="CDD" id="cd19543">
    <property type="entry name" value="DCL_NRPS"/>
    <property type="match status" value="1"/>
</dbReference>
<dbReference type="OrthoDB" id="599826at2"/>
<dbReference type="PROSITE" id="PS50075">
    <property type="entry name" value="CARRIER"/>
    <property type="match status" value="1"/>
</dbReference>
<sequence length="1509" mass="171603">MSIVDVYPLSPLQNGILYHSLREEAASVYLLQFSYNLEGYLEPALVEEAFNELFRRHDILRTAFNYDDLKKPVQLVLRERQIEFNQEDLRSLSHEEQLDHIRHFRQLDQARGFDLRKDVLMRVALLRLQDQQYEMIWSFHHILMDGWCMSILIHELLAIYHSLLGKSRHNLPPVTPYRRYIQWLEEQNSQRALEYWNQYLEGFETATPLKKQGKQPGFLQQEEIVILDRQLTDRLVQYTGKLGVTLNALIQTAWGVLLGRYNNTGDVVFGTIVSGRPPGIAGIETMIGLFINAIPVRVKFDSNDTFAAIAAQVHGDGVAGINYHFSQLADIQSLTPMGNQLIDHLLVFENYPIEEQIEGIVLQQQATDAHSFQVENINIYEHSNYDLSLVIVPGKALMFKFRYNSFAYPAPYIKKLAAHFTTILEQISHEPDVHTGQLEILTDKEKAELLRIGKGTLSMVPEPATFVTMFESMVTKVPAQPAVRWDKGVLTYSELNEKANIAAHTLQHKYGLKKGDLVALIIERSEWSVISILAILKAGGVYVPIDVGYPAQRIRDILAHTDVNLLITDSSALFTVMEYYHRSLVAIDIELNEWEAKTDNLPVVSAPQDLSYIIYTSGSTGKPNGVMITHEGQVNMFRSQMELFSPGPDDHILQFASLSFDASVWEITMALLSGATLELITKDKINNAVEFIRYINQQQVTIATLPPVYVKSIAIHEATTLRILITAGEEAYPEDVMKYAVQFRYFNAYGPSEYSVCISAYELAAGKKVSHIVPIGNALLNTSIYILDNHLRLVPEGMPGEICVSGKGISKGYLYNQELTDVRFVPSPFEDGEKLYRTGDYGRWNEDHQLEFLGRKDAQVKIRGHRVEVGEVINKLKALEILQDAVVITDKDHTTGTTVLKAYYVAPEPVSEFLIREELAAVLPDYMIPSFFTWIEKIPLNNNGKLDKKLLPETGQPTGQQETITDQDEKELAAIWSEILGVPVVSSQQHFFHMGGHSLKVIQLISRVQKQFSIYMDLKDVFEHPVLKQQIAFIRKMQQGGFENINVLPEQPYYPISHAQKRLWILQQLEKDSTAYNIPHAYRIASAVNRFALEKAFAYMVKRHEVLRTVIHKVENEPVQVVQAPGYFQPVTHFEDLSDSDQPLKTAKAIASREGSRVFDMEEGPLFYFKILQLGKEDHVLVLNFHHIIMDGWSMDIFVRELLDAYTAYCNGMETSHAPLRVQYKEYAAWQNKQLGGALLKEHRKFWMDVFKTGVPRLQLPLDHPRPAERSSEGKWMSFRLEEDASRAVDAWLKEKDITMFMGVRAIVQLLLYFYTGQTDIVTGSPVAGRNHIDLEHVLGFMVNILPVRVGGAAENTFDQLLADVKKAVLDSFRYQLYPFDQLVEDLAAPVPPGHSPVFDVMVTLQHSNDIPDGQGQELVLTELDAGYAVSKYDISFIFTKDAQGITVSIEYASTLFNESRIHLMQEYLKKIMLTLPEAGHETLLSLKQSIMGKAIREKARKDLFFDLN</sequence>
<comment type="cofactor">
    <cofactor evidence="1">
        <name>pantetheine 4'-phosphate</name>
        <dbReference type="ChEBI" id="CHEBI:47942"/>
    </cofactor>
</comment>
<dbReference type="InterPro" id="IPR036736">
    <property type="entry name" value="ACP-like_sf"/>
</dbReference>
<dbReference type="InterPro" id="IPR010071">
    <property type="entry name" value="AA_adenyl_dom"/>
</dbReference>
<evidence type="ECO:0000313" key="5">
    <source>
        <dbReference type="EMBL" id="SDH29105.1"/>
    </source>
</evidence>
<dbReference type="GO" id="GO:0044550">
    <property type="term" value="P:secondary metabolite biosynthetic process"/>
    <property type="evidence" value="ECO:0007669"/>
    <property type="project" value="TreeGrafter"/>
</dbReference>
<dbReference type="Pfam" id="PF00501">
    <property type="entry name" value="AMP-binding"/>
    <property type="match status" value="1"/>
</dbReference>
<evidence type="ECO:0000259" key="4">
    <source>
        <dbReference type="PROSITE" id="PS50075"/>
    </source>
</evidence>
<dbReference type="RefSeq" id="WP_089837579.1">
    <property type="nucleotide sequence ID" value="NZ_FNBN01000010.1"/>
</dbReference>
<keyword evidence="3" id="KW-0597">Phosphoprotein</keyword>
<accession>A0A1G8B7G9</accession>
<dbReference type="SUPFAM" id="SSF47336">
    <property type="entry name" value="ACP-like"/>
    <property type="match status" value="1"/>
</dbReference>
<dbReference type="InterPro" id="IPR006162">
    <property type="entry name" value="Ppantetheine_attach_site"/>
</dbReference>
<dbReference type="PANTHER" id="PTHR45527">
    <property type="entry name" value="NONRIBOSOMAL PEPTIDE SYNTHETASE"/>
    <property type="match status" value="1"/>
</dbReference>
<dbReference type="Gene3D" id="3.40.50.980">
    <property type="match status" value="2"/>
</dbReference>
<dbReference type="NCBIfam" id="TIGR01733">
    <property type="entry name" value="AA-adenyl-dom"/>
    <property type="match status" value="1"/>
</dbReference>
<dbReference type="Gene3D" id="3.30.559.30">
    <property type="entry name" value="Nonribosomal peptide synthetase, condensation domain"/>
    <property type="match status" value="2"/>
</dbReference>
<dbReference type="Gene3D" id="1.10.1200.10">
    <property type="entry name" value="ACP-like"/>
    <property type="match status" value="1"/>
</dbReference>
<evidence type="ECO:0000256" key="3">
    <source>
        <dbReference type="ARBA" id="ARBA00022553"/>
    </source>
</evidence>
<dbReference type="SUPFAM" id="SSF52777">
    <property type="entry name" value="CoA-dependent acyltransferases"/>
    <property type="match status" value="4"/>
</dbReference>
<dbReference type="GO" id="GO:0031177">
    <property type="term" value="F:phosphopantetheine binding"/>
    <property type="evidence" value="ECO:0007669"/>
    <property type="project" value="TreeGrafter"/>
</dbReference>
<keyword evidence="2" id="KW-0596">Phosphopantetheine</keyword>
<reference evidence="6" key="1">
    <citation type="submission" date="2016-10" db="EMBL/GenBank/DDBJ databases">
        <authorList>
            <person name="Varghese N."/>
            <person name="Submissions S."/>
        </authorList>
    </citation>
    <scope>NUCLEOTIDE SEQUENCE [LARGE SCALE GENOMIC DNA]</scope>
    <source>
        <strain evidence="6">DSM 527</strain>
    </source>
</reference>
<dbReference type="InterPro" id="IPR000873">
    <property type="entry name" value="AMP-dep_synth/lig_dom"/>
</dbReference>
<dbReference type="GO" id="GO:0003824">
    <property type="term" value="F:catalytic activity"/>
    <property type="evidence" value="ECO:0007669"/>
    <property type="project" value="InterPro"/>
</dbReference>
<dbReference type="CDD" id="cd19531">
    <property type="entry name" value="LCL_NRPS-like"/>
    <property type="match status" value="1"/>
</dbReference>
<name>A0A1G8B7G9_CHIFI</name>
<dbReference type="Proteomes" id="UP000199045">
    <property type="component" value="Unassembled WGS sequence"/>
</dbReference>
<dbReference type="CDD" id="cd05930">
    <property type="entry name" value="A_NRPS"/>
    <property type="match status" value="1"/>
</dbReference>